<name>A0A1W1X821_9BACT</name>
<dbReference type="AlphaFoldDB" id="A0A1W1X821"/>
<evidence type="ECO:0000259" key="2">
    <source>
        <dbReference type="Pfam" id="PF13581"/>
    </source>
</evidence>
<feature type="domain" description="Histidine kinase/HSP90-like ATPase" evidence="2">
    <location>
        <begin position="26"/>
        <end position="147"/>
    </location>
</feature>
<dbReference type="EMBL" id="FWXF01000003">
    <property type="protein sequence ID" value="SMC20112.1"/>
    <property type="molecule type" value="Genomic_DNA"/>
</dbReference>
<dbReference type="Pfam" id="PF13581">
    <property type="entry name" value="HATPase_c_2"/>
    <property type="match status" value="1"/>
</dbReference>
<dbReference type="CDD" id="cd16936">
    <property type="entry name" value="HATPase_RsbW-like"/>
    <property type="match status" value="1"/>
</dbReference>
<protein>
    <submittedName>
        <fullName evidence="3">Histidine kinase-like ATPase domain-containing protein</fullName>
    </submittedName>
</protein>
<keyword evidence="1" id="KW-0723">Serine/threonine-protein kinase</keyword>
<evidence type="ECO:0000256" key="1">
    <source>
        <dbReference type="ARBA" id="ARBA00022527"/>
    </source>
</evidence>
<accession>A0A1W1X821</accession>
<evidence type="ECO:0000313" key="4">
    <source>
        <dbReference type="Proteomes" id="UP000192783"/>
    </source>
</evidence>
<organism evidence="3 4">
    <name type="scientific">Desulfacinum hydrothermale DSM 13146</name>
    <dbReference type="NCBI Taxonomy" id="1121390"/>
    <lineage>
        <taxon>Bacteria</taxon>
        <taxon>Pseudomonadati</taxon>
        <taxon>Thermodesulfobacteriota</taxon>
        <taxon>Syntrophobacteria</taxon>
        <taxon>Syntrophobacterales</taxon>
        <taxon>Syntrophobacteraceae</taxon>
        <taxon>Desulfacinum</taxon>
    </lineage>
</organism>
<dbReference type="PANTHER" id="PTHR35526:SF3">
    <property type="entry name" value="ANTI-SIGMA-F FACTOR RSBW"/>
    <property type="match status" value="1"/>
</dbReference>
<dbReference type="GO" id="GO:0004674">
    <property type="term" value="F:protein serine/threonine kinase activity"/>
    <property type="evidence" value="ECO:0007669"/>
    <property type="project" value="UniProtKB-KW"/>
</dbReference>
<dbReference type="Proteomes" id="UP000192783">
    <property type="component" value="Unassembled WGS sequence"/>
</dbReference>
<dbReference type="SUPFAM" id="SSF55874">
    <property type="entry name" value="ATPase domain of HSP90 chaperone/DNA topoisomerase II/histidine kinase"/>
    <property type="match status" value="1"/>
</dbReference>
<evidence type="ECO:0000313" key="3">
    <source>
        <dbReference type="EMBL" id="SMC20112.1"/>
    </source>
</evidence>
<dbReference type="InterPro" id="IPR050267">
    <property type="entry name" value="Anti-sigma-factor_SerPK"/>
</dbReference>
<dbReference type="PANTHER" id="PTHR35526">
    <property type="entry name" value="ANTI-SIGMA-F FACTOR RSBW-RELATED"/>
    <property type="match status" value="1"/>
</dbReference>
<dbReference type="RefSeq" id="WP_084056556.1">
    <property type="nucleotide sequence ID" value="NZ_FWXF01000003.1"/>
</dbReference>
<dbReference type="Gene3D" id="3.30.565.10">
    <property type="entry name" value="Histidine kinase-like ATPase, C-terminal domain"/>
    <property type="match status" value="1"/>
</dbReference>
<sequence length="151" mass="16728">MGACNCAPHPLGPEPNRAPDLKWSAPALLEYMDRALAEADHLFEAHPGLSGRKEVLFSLRLLITELYSNAVRHAYGGQPIGPLSLKIWLDERSAVIQVEDQGVGFRWPTALRSCECLEEGGYGLALVSQYANRLEFQSSPKGTVVRCYKSW</sequence>
<dbReference type="STRING" id="1121390.SAMN02746041_00821"/>
<gene>
    <name evidence="3" type="ORF">SAMN02746041_00821</name>
</gene>
<dbReference type="InterPro" id="IPR036890">
    <property type="entry name" value="HATPase_C_sf"/>
</dbReference>
<keyword evidence="3" id="KW-0418">Kinase</keyword>
<proteinExistence type="predicted"/>
<dbReference type="OrthoDB" id="163538at2"/>
<keyword evidence="3" id="KW-0808">Transferase</keyword>
<keyword evidence="4" id="KW-1185">Reference proteome</keyword>
<dbReference type="InterPro" id="IPR003594">
    <property type="entry name" value="HATPase_dom"/>
</dbReference>
<reference evidence="3 4" key="1">
    <citation type="submission" date="2017-04" db="EMBL/GenBank/DDBJ databases">
        <authorList>
            <person name="Afonso C.L."/>
            <person name="Miller P.J."/>
            <person name="Scott M.A."/>
            <person name="Spackman E."/>
            <person name="Goraichik I."/>
            <person name="Dimitrov K.M."/>
            <person name="Suarez D.L."/>
            <person name="Swayne D.E."/>
        </authorList>
    </citation>
    <scope>NUCLEOTIDE SEQUENCE [LARGE SCALE GENOMIC DNA]</scope>
    <source>
        <strain evidence="3 4">DSM 13146</strain>
    </source>
</reference>